<dbReference type="GO" id="GO:0016301">
    <property type="term" value="F:kinase activity"/>
    <property type="evidence" value="ECO:0007669"/>
    <property type="project" value="UniProtKB-KW"/>
</dbReference>
<name>A0A1G7CYD4_9FLAO</name>
<accession>A0A1G7CYD4</accession>
<gene>
    <name evidence="2" type="ORF">SAMN05421636_10585</name>
</gene>
<dbReference type="STRING" id="641691.SAMN05421636_10585"/>
<feature type="compositionally biased region" description="Polar residues" evidence="1">
    <location>
        <begin position="7"/>
        <end position="22"/>
    </location>
</feature>
<dbReference type="Proteomes" id="UP000199109">
    <property type="component" value="Unassembled WGS sequence"/>
</dbReference>
<proteinExistence type="predicted"/>
<feature type="region of interest" description="Disordered" evidence="1">
    <location>
        <begin position="1"/>
        <end position="25"/>
    </location>
</feature>
<keyword evidence="3" id="KW-1185">Reference proteome</keyword>
<keyword evidence="2" id="KW-0418">Kinase</keyword>
<keyword evidence="2" id="KW-0808">Transferase</keyword>
<dbReference type="RefSeq" id="WP_175455310.1">
    <property type="nucleotide sequence ID" value="NZ_FNAO01000005.1"/>
</dbReference>
<evidence type="ECO:0000313" key="2">
    <source>
        <dbReference type="EMBL" id="SDE44327.1"/>
    </source>
</evidence>
<sequence>MREDSSMRTNSFEEPNGENSSDAALEGDSIALRAFEKTGEILGSKMANTVAHLD</sequence>
<protein>
    <submittedName>
        <fullName evidence="2">Glucokinase</fullName>
    </submittedName>
</protein>
<evidence type="ECO:0000313" key="3">
    <source>
        <dbReference type="Proteomes" id="UP000199109"/>
    </source>
</evidence>
<organism evidence="2 3">
    <name type="scientific">Pricia antarctica</name>
    <dbReference type="NCBI Taxonomy" id="641691"/>
    <lineage>
        <taxon>Bacteria</taxon>
        <taxon>Pseudomonadati</taxon>
        <taxon>Bacteroidota</taxon>
        <taxon>Flavobacteriia</taxon>
        <taxon>Flavobacteriales</taxon>
        <taxon>Flavobacteriaceae</taxon>
        <taxon>Pricia</taxon>
    </lineage>
</organism>
<dbReference type="EMBL" id="FNAO01000005">
    <property type="protein sequence ID" value="SDE44327.1"/>
    <property type="molecule type" value="Genomic_DNA"/>
</dbReference>
<reference evidence="2 3" key="1">
    <citation type="submission" date="2016-10" db="EMBL/GenBank/DDBJ databases">
        <authorList>
            <person name="de Groot N.N."/>
        </authorList>
    </citation>
    <scope>NUCLEOTIDE SEQUENCE [LARGE SCALE GENOMIC DNA]</scope>
    <source>
        <strain evidence="2 3">DSM 23421</strain>
    </source>
</reference>
<dbReference type="AlphaFoldDB" id="A0A1G7CYD4"/>
<evidence type="ECO:0000256" key="1">
    <source>
        <dbReference type="SAM" id="MobiDB-lite"/>
    </source>
</evidence>